<dbReference type="OrthoDB" id="9813321at2"/>
<name>Q6MF96_PARUW</name>
<dbReference type="AlphaFoldDB" id="Q6MF96"/>
<sequence>MPHYDYCCTSCGYQEEVFQKISEEPLKICPSCRQNNFQRQPGGGVGLHFKGTGFYITDYPSSSTSDQSCPCGKNSSCSSEPKN</sequence>
<dbReference type="RefSeq" id="WP_011174579.1">
    <property type="nucleotide sequence ID" value="NC_005861.2"/>
</dbReference>
<evidence type="ECO:0000313" key="3">
    <source>
        <dbReference type="EMBL" id="CAF22753.1"/>
    </source>
</evidence>
<dbReference type="SMART" id="SM00834">
    <property type="entry name" value="CxxC_CXXC_SSSS"/>
    <property type="match status" value="1"/>
</dbReference>
<dbReference type="InterPro" id="IPR013429">
    <property type="entry name" value="Regulatory_FmdB_Zinc_ribbon"/>
</dbReference>
<dbReference type="PANTHER" id="PTHR34404">
    <property type="entry name" value="REGULATORY PROTEIN, FMDB FAMILY"/>
    <property type="match status" value="1"/>
</dbReference>
<organism evidence="3 4">
    <name type="scientific">Protochlamydia amoebophila (strain UWE25)</name>
    <dbReference type="NCBI Taxonomy" id="264201"/>
    <lineage>
        <taxon>Bacteria</taxon>
        <taxon>Pseudomonadati</taxon>
        <taxon>Chlamydiota</taxon>
        <taxon>Chlamydiia</taxon>
        <taxon>Parachlamydiales</taxon>
        <taxon>Parachlamydiaceae</taxon>
        <taxon>Candidatus Protochlamydia</taxon>
    </lineage>
</organism>
<keyword evidence="4" id="KW-1185">Reference proteome</keyword>
<proteinExistence type="predicted"/>
<dbReference type="NCBIfam" id="TIGR02605">
    <property type="entry name" value="CxxC_CxxC_SSSS"/>
    <property type="match status" value="1"/>
</dbReference>
<protein>
    <recommendedName>
        <fullName evidence="2">Putative regulatory protein FmdB zinc ribbon domain-containing protein</fullName>
    </recommendedName>
</protein>
<dbReference type="Proteomes" id="UP000000529">
    <property type="component" value="Chromosome"/>
</dbReference>
<dbReference type="EMBL" id="BX908798">
    <property type="protein sequence ID" value="CAF22753.1"/>
    <property type="molecule type" value="Genomic_DNA"/>
</dbReference>
<accession>Q6MF96</accession>
<dbReference type="HOGENOM" id="CLU_136025_3_1_0"/>
<evidence type="ECO:0000256" key="1">
    <source>
        <dbReference type="SAM" id="MobiDB-lite"/>
    </source>
</evidence>
<evidence type="ECO:0000313" key="4">
    <source>
        <dbReference type="Proteomes" id="UP000000529"/>
    </source>
</evidence>
<feature type="region of interest" description="Disordered" evidence="1">
    <location>
        <begin position="61"/>
        <end position="83"/>
    </location>
</feature>
<evidence type="ECO:0000259" key="2">
    <source>
        <dbReference type="SMART" id="SM00834"/>
    </source>
</evidence>
<reference evidence="3 4" key="1">
    <citation type="journal article" date="2004" name="Science">
        <title>Illuminating the evolutionary history of chlamydiae.</title>
        <authorList>
            <person name="Horn M."/>
            <person name="Collingro A."/>
            <person name="Schmitz-Esser S."/>
            <person name="Beier C.L."/>
            <person name="Purkhold U."/>
            <person name="Fartmann B."/>
            <person name="Brandt P."/>
            <person name="Nyakatura G.J."/>
            <person name="Droege M."/>
            <person name="Frishman D."/>
            <person name="Rattei T."/>
            <person name="Mewes H."/>
            <person name="Wagner M."/>
        </authorList>
    </citation>
    <scope>NUCLEOTIDE SEQUENCE [LARGE SCALE GENOMIC DNA]</scope>
    <source>
        <strain evidence="3 4">UWE25</strain>
    </source>
</reference>
<dbReference type="eggNOG" id="COG2331">
    <property type="taxonomic scope" value="Bacteria"/>
</dbReference>
<dbReference type="Pfam" id="PF09723">
    <property type="entry name" value="Zn_ribbon_8"/>
    <property type="match status" value="1"/>
</dbReference>
<feature type="domain" description="Putative regulatory protein FmdB zinc ribbon" evidence="2">
    <location>
        <begin position="1"/>
        <end position="42"/>
    </location>
</feature>
<dbReference type="KEGG" id="pcu:PC_RS00145"/>
<dbReference type="STRING" id="264201.pc0029"/>
<gene>
    <name evidence="3" type="ORF">PC_RS00145</name>
</gene>
<dbReference type="PANTHER" id="PTHR34404:SF2">
    <property type="entry name" value="CONSERVED SERINE RICH PROTEIN"/>
    <property type="match status" value="1"/>
</dbReference>